<dbReference type="AlphaFoldDB" id="X1MMF1"/>
<dbReference type="Gene3D" id="3.40.190.10">
    <property type="entry name" value="Periplasmic binding protein-like II"/>
    <property type="match status" value="1"/>
</dbReference>
<dbReference type="EMBL" id="BARV01004808">
    <property type="protein sequence ID" value="GAI07534.1"/>
    <property type="molecule type" value="Genomic_DNA"/>
</dbReference>
<sequence>MDEWLEVQEWQVENCFPPISIKGGAEYETVLGEAVTAVLNNVMEPQEALDEVARKWEEITERYGREEQIESWNSLKSIYSPNVQRMLGIE</sequence>
<reference evidence="1" key="1">
    <citation type="journal article" date="2014" name="Front. Microbiol.">
        <title>High frequency of phylogenetically diverse reductive dehalogenase-homologous genes in deep subseafloor sedimentary metagenomes.</title>
        <authorList>
            <person name="Kawai M."/>
            <person name="Futagami T."/>
            <person name="Toyoda A."/>
            <person name="Takaki Y."/>
            <person name="Nishi S."/>
            <person name="Hori S."/>
            <person name="Arai W."/>
            <person name="Tsubouchi T."/>
            <person name="Morono Y."/>
            <person name="Uchiyama I."/>
            <person name="Ito T."/>
            <person name="Fujiyama A."/>
            <person name="Inagaki F."/>
            <person name="Takami H."/>
        </authorList>
    </citation>
    <scope>NUCLEOTIDE SEQUENCE</scope>
    <source>
        <strain evidence="1">Expedition CK06-06</strain>
    </source>
</reference>
<organism evidence="1">
    <name type="scientific">marine sediment metagenome</name>
    <dbReference type="NCBI Taxonomy" id="412755"/>
    <lineage>
        <taxon>unclassified sequences</taxon>
        <taxon>metagenomes</taxon>
        <taxon>ecological metagenomes</taxon>
    </lineage>
</organism>
<name>X1MMF1_9ZZZZ</name>
<gene>
    <name evidence="1" type="ORF">S06H3_10400</name>
</gene>
<protein>
    <submittedName>
        <fullName evidence="1">Uncharacterized protein</fullName>
    </submittedName>
</protein>
<comment type="caution">
    <text evidence="1">The sequence shown here is derived from an EMBL/GenBank/DDBJ whole genome shotgun (WGS) entry which is preliminary data.</text>
</comment>
<accession>X1MMF1</accession>
<evidence type="ECO:0000313" key="1">
    <source>
        <dbReference type="EMBL" id="GAI07534.1"/>
    </source>
</evidence>
<proteinExistence type="predicted"/>